<comment type="similarity">
    <text evidence="2">Belongs to the peptidase S1 family. CLIP subfamily.</text>
</comment>
<evidence type="ECO:0000256" key="2">
    <source>
        <dbReference type="ARBA" id="ARBA00024195"/>
    </source>
</evidence>
<dbReference type="InterPro" id="IPR009003">
    <property type="entry name" value="Peptidase_S1_PA"/>
</dbReference>
<keyword evidence="5" id="KW-1185">Reference proteome</keyword>
<dbReference type="Pfam" id="PF00089">
    <property type="entry name" value="Trypsin"/>
    <property type="match status" value="1"/>
</dbReference>
<dbReference type="OrthoDB" id="6432550at2759"/>
<dbReference type="Gene3D" id="2.40.10.10">
    <property type="entry name" value="Trypsin-like serine proteases"/>
    <property type="match status" value="1"/>
</dbReference>
<protein>
    <submittedName>
        <fullName evidence="4">Transmembrane protease serine 5</fullName>
    </submittedName>
</protein>
<name>A0A8X6MR60_NEPPI</name>
<keyword evidence="4" id="KW-0472">Membrane</keyword>
<dbReference type="InterPro" id="IPR001254">
    <property type="entry name" value="Trypsin_dom"/>
</dbReference>
<keyword evidence="4" id="KW-0378">Hydrolase</keyword>
<dbReference type="PANTHER" id="PTHR24256">
    <property type="entry name" value="TRYPTASE-RELATED"/>
    <property type="match status" value="1"/>
</dbReference>
<accession>A0A8X6MR60</accession>
<gene>
    <name evidence="4" type="primary">Tmprss5</name>
    <name evidence="4" type="ORF">NPIL_400321</name>
</gene>
<dbReference type="AlphaFoldDB" id="A0A8X6MR60"/>
<comment type="caution">
    <text evidence="4">The sequence shown here is derived from an EMBL/GenBank/DDBJ whole genome shotgun (WGS) entry which is preliminary data.</text>
</comment>
<evidence type="ECO:0000256" key="1">
    <source>
        <dbReference type="ARBA" id="ARBA00023157"/>
    </source>
</evidence>
<proteinExistence type="inferred from homology"/>
<reference evidence="4" key="1">
    <citation type="submission" date="2020-08" db="EMBL/GenBank/DDBJ databases">
        <title>Multicomponent nature underlies the extraordinary mechanical properties of spider dragline silk.</title>
        <authorList>
            <person name="Kono N."/>
            <person name="Nakamura H."/>
            <person name="Mori M."/>
            <person name="Yoshida Y."/>
            <person name="Ohtoshi R."/>
            <person name="Malay A.D."/>
            <person name="Moran D.A.P."/>
            <person name="Tomita M."/>
            <person name="Numata K."/>
            <person name="Arakawa K."/>
        </authorList>
    </citation>
    <scope>NUCLEOTIDE SEQUENCE</scope>
</reference>
<evidence type="ECO:0000313" key="5">
    <source>
        <dbReference type="Proteomes" id="UP000887013"/>
    </source>
</evidence>
<feature type="domain" description="Peptidase S1" evidence="3">
    <location>
        <begin position="12"/>
        <end position="259"/>
    </location>
</feature>
<feature type="non-terminal residue" evidence="4">
    <location>
        <position position="264"/>
    </location>
</feature>
<dbReference type="Proteomes" id="UP000887013">
    <property type="component" value="Unassembled WGS sequence"/>
</dbReference>
<dbReference type="PROSITE" id="PS50240">
    <property type="entry name" value="TRYPSIN_DOM"/>
    <property type="match status" value="1"/>
</dbReference>
<sequence>CGKANYKRTCRIINGDIVKPLYKYPWMVPLFKDSQLVCSGALISKKYILTAARCFFRKESLKIMNCLGSNTTAECYNPMSNYTIHLLGKNKLRRKKSKIKRIVIHPRFNYIKAINDVALIELKHPLECNKRTSPICLPTNKEMYKDGQKIFVAGWGKNDVFESEGHERLREGVMKEIPSKYCKWYRLPNKTLQQYHCAVGTNQTSCYGDSGSSAFIQSENRFYSLGIVSHGALRSCNPVYPVVFAKVLYFLNWIKKHVEDLPEP</sequence>
<dbReference type="InterPro" id="IPR001314">
    <property type="entry name" value="Peptidase_S1A"/>
</dbReference>
<dbReference type="InterPro" id="IPR051487">
    <property type="entry name" value="Ser/Thr_Proteases_Immune/Dev"/>
</dbReference>
<dbReference type="PRINTS" id="PR00722">
    <property type="entry name" value="CHYMOTRYPSIN"/>
</dbReference>
<dbReference type="EMBL" id="BMAW01096127">
    <property type="protein sequence ID" value="GFS73380.1"/>
    <property type="molecule type" value="Genomic_DNA"/>
</dbReference>
<keyword evidence="1" id="KW-1015">Disulfide bond</keyword>
<keyword evidence="4" id="KW-0812">Transmembrane</keyword>
<evidence type="ECO:0000313" key="4">
    <source>
        <dbReference type="EMBL" id="GFS73380.1"/>
    </source>
</evidence>
<dbReference type="GO" id="GO:0004252">
    <property type="term" value="F:serine-type endopeptidase activity"/>
    <property type="evidence" value="ECO:0007669"/>
    <property type="project" value="InterPro"/>
</dbReference>
<dbReference type="InterPro" id="IPR043504">
    <property type="entry name" value="Peptidase_S1_PA_chymotrypsin"/>
</dbReference>
<dbReference type="SMART" id="SM00020">
    <property type="entry name" value="Tryp_SPc"/>
    <property type="match status" value="1"/>
</dbReference>
<keyword evidence="4" id="KW-0645">Protease</keyword>
<organism evidence="4 5">
    <name type="scientific">Nephila pilipes</name>
    <name type="common">Giant wood spider</name>
    <name type="synonym">Nephila maculata</name>
    <dbReference type="NCBI Taxonomy" id="299642"/>
    <lineage>
        <taxon>Eukaryota</taxon>
        <taxon>Metazoa</taxon>
        <taxon>Ecdysozoa</taxon>
        <taxon>Arthropoda</taxon>
        <taxon>Chelicerata</taxon>
        <taxon>Arachnida</taxon>
        <taxon>Araneae</taxon>
        <taxon>Araneomorphae</taxon>
        <taxon>Entelegynae</taxon>
        <taxon>Araneoidea</taxon>
        <taxon>Nephilidae</taxon>
        <taxon>Nephila</taxon>
    </lineage>
</organism>
<dbReference type="GO" id="GO:0006508">
    <property type="term" value="P:proteolysis"/>
    <property type="evidence" value="ECO:0007669"/>
    <property type="project" value="UniProtKB-KW"/>
</dbReference>
<evidence type="ECO:0000259" key="3">
    <source>
        <dbReference type="PROSITE" id="PS50240"/>
    </source>
</evidence>
<dbReference type="CDD" id="cd00190">
    <property type="entry name" value="Tryp_SPc"/>
    <property type="match status" value="1"/>
</dbReference>
<dbReference type="SUPFAM" id="SSF50494">
    <property type="entry name" value="Trypsin-like serine proteases"/>
    <property type="match status" value="1"/>
</dbReference>